<comment type="similarity">
    <text evidence="1">Belongs to the zinc-containing alcohol dehydrogenase family.</text>
</comment>
<feature type="domain" description="Enoyl reductase (ER)" evidence="3">
    <location>
        <begin position="17"/>
        <end position="363"/>
    </location>
</feature>
<dbReference type="Proteomes" id="UP000803844">
    <property type="component" value="Unassembled WGS sequence"/>
</dbReference>
<dbReference type="PANTHER" id="PTHR45348">
    <property type="entry name" value="HYPOTHETICAL OXIDOREDUCTASE (EUROFUNG)"/>
    <property type="match status" value="1"/>
</dbReference>
<dbReference type="OrthoDB" id="3509362at2759"/>
<dbReference type="GO" id="GO:0016651">
    <property type="term" value="F:oxidoreductase activity, acting on NAD(P)H"/>
    <property type="evidence" value="ECO:0007669"/>
    <property type="project" value="InterPro"/>
</dbReference>
<dbReference type="SMART" id="SM00829">
    <property type="entry name" value="PKS_ER"/>
    <property type="match status" value="1"/>
</dbReference>
<dbReference type="RefSeq" id="XP_040781168.1">
    <property type="nucleotide sequence ID" value="XM_040916451.1"/>
</dbReference>
<dbReference type="Pfam" id="PF00107">
    <property type="entry name" value="ADH_zinc_N"/>
    <property type="match status" value="1"/>
</dbReference>
<dbReference type="InterPro" id="IPR011032">
    <property type="entry name" value="GroES-like_sf"/>
</dbReference>
<name>A0A9P5CTZ3_CRYP1</name>
<evidence type="ECO:0000313" key="4">
    <source>
        <dbReference type="EMBL" id="KAF3770207.1"/>
    </source>
</evidence>
<dbReference type="SUPFAM" id="SSF50129">
    <property type="entry name" value="GroES-like"/>
    <property type="match status" value="1"/>
</dbReference>
<protein>
    <submittedName>
        <fullName evidence="4">GroES-like protein</fullName>
    </submittedName>
</protein>
<dbReference type="InterPro" id="IPR013149">
    <property type="entry name" value="ADH-like_C"/>
</dbReference>
<gene>
    <name evidence="4" type="ORF">M406DRAFT_247151</name>
</gene>
<dbReference type="InterPro" id="IPR020843">
    <property type="entry name" value="ER"/>
</dbReference>
<organism evidence="4 5">
    <name type="scientific">Cryphonectria parasitica (strain ATCC 38755 / EP155)</name>
    <dbReference type="NCBI Taxonomy" id="660469"/>
    <lineage>
        <taxon>Eukaryota</taxon>
        <taxon>Fungi</taxon>
        <taxon>Dikarya</taxon>
        <taxon>Ascomycota</taxon>
        <taxon>Pezizomycotina</taxon>
        <taxon>Sordariomycetes</taxon>
        <taxon>Sordariomycetidae</taxon>
        <taxon>Diaporthales</taxon>
        <taxon>Cryphonectriaceae</taxon>
        <taxon>Cryphonectria-Endothia species complex</taxon>
        <taxon>Cryphonectria</taxon>
    </lineage>
</organism>
<dbReference type="SUPFAM" id="SSF51735">
    <property type="entry name" value="NAD(P)-binding Rossmann-fold domains"/>
    <property type="match status" value="1"/>
</dbReference>
<reference evidence="4" key="1">
    <citation type="journal article" date="2020" name="Phytopathology">
        <title>Genome sequence of the chestnut blight fungus Cryphonectria parasitica EP155: A fundamental resource for an archetypical invasive plant pathogen.</title>
        <authorList>
            <person name="Crouch J.A."/>
            <person name="Dawe A."/>
            <person name="Aerts A."/>
            <person name="Barry K."/>
            <person name="Churchill A.C.L."/>
            <person name="Grimwood J."/>
            <person name="Hillman B."/>
            <person name="Milgroom M.G."/>
            <person name="Pangilinan J."/>
            <person name="Smith M."/>
            <person name="Salamov A."/>
            <person name="Schmutz J."/>
            <person name="Yadav J."/>
            <person name="Grigoriev I.V."/>
            <person name="Nuss D."/>
        </authorList>
    </citation>
    <scope>NUCLEOTIDE SEQUENCE</scope>
    <source>
        <strain evidence="4">EP155</strain>
    </source>
</reference>
<evidence type="ECO:0000256" key="2">
    <source>
        <dbReference type="ARBA" id="ARBA00023002"/>
    </source>
</evidence>
<dbReference type="EMBL" id="MU032344">
    <property type="protein sequence ID" value="KAF3770207.1"/>
    <property type="molecule type" value="Genomic_DNA"/>
</dbReference>
<keyword evidence="2" id="KW-0560">Oxidoreductase</keyword>
<dbReference type="InterPro" id="IPR013154">
    <property type="entry name" value="ADH-like_N"/>
</dbReference>
<keyword evidence="5" id="KW-1185">Reference proteome</keyword>
<dbReference type="Gene3D" id="3.90.180.10">
    <property type="entry name" value="Medium-chain alcohol dehydrogenases, catalytic domain"/>
    <property type="match status" value="1"/>
</dbReference>
<evidence type="ECO:0000259" key="3">
    <source>
        <dbReference type="SMART" id="SM00829"/>
    </source>
</evidence>
<evidence type="ECO:0000256" key="1">
    <source>
        <dbReference type="ARBA" id="ARBA00008072"/>
    </source>
</evidence>
<proteinExistence type="inferred from homology"/>
<dbReference type="InterPro" id="IPR036291">
    <property type="entry name" value="NAD(P)-bd_dom_sf"/>
</dbReference>
<dbReference type="Gene3D" id="3.40.50.720">
    <property type="entry name" value="NAD(P)-binding Rossmann-like Domain"/>
    <property type="match status" value="1"/>
</dbReference>
<dbReference type="AlphaFoldDB" id="A0A9P5CTZ3"/>
<dbReference type="CDD" id="cd08249">
    <property type="entry name" value="enoyl_reductase_like"/>
    <property type="match status" value="1"/>
</dbReference>
<dbReference type="PANTHER" id="PTHR45348:SF2">
    <property type="entry name" value="ZINC-TYPE ALCOHOL DEHYDROGENASE-LIKE PROTEIN C2E1P3.01"/>
    <property type="match status" value="1"/>
</dbReference>
<dbReference type="GeneID" id="63833580"/>
<accession>A0A9P5CTZ3</accession>
<dbReference type="Pfam" id="PF08240">
    <property type="entry name" value="ADH_N"/>
    <property type="match status" value="1"/>
</dbReference>
<sequence>MSSAGQNQAAWLTEPHAHPYVIKESPMPVPEGDEVVLRVHATGINIVDHAVQARGILLQPDDYPTISGVDVAGVVTAVGPQNTRFAPGDRVLAAVSASTLKGLKYGAFQLYTTAVEPFVAKIPDHVGFAEAAVLPLPFMTALYSLFMKEALGLDYPRAGTAPNSQGKTLVVWGGSSVVGMCAIQMAKAAGYRVAATASAHNFEVLRAIGADHVFDYHDDDKEESGGGVLDKIVAALEGQGESVGVFAAMLGFDFATLPASLTRLAGLADRLGGRRKHLATVFPPGVLPPLQLPEGVEMSFNTCMDVSRDPCGKAVWEDWLPGALADGSMKCKPDAEVVGKGLESVQKAVDLVAKGVSAKKLVVDLS</sequence>
<evidence type="ECO:0000313" key="5">
    <source>
        <dbReference type="Proteomes" id="UP000803844"/>
    </source>
</evidence>
<comment type="caution">
    <text evidence="4">The sequence shown here is derived from an EMBL/GenBank/DDBJ whole genome shotgun (WGS) entry which is preliminary data.</text>
</comment>
<dbReference type="InterPro" id="IPR047122">
    <property type="entry name" value="Trans-enoyl_RdTase-like"/>
</dbReference>